<keyword evidence="2" id="KW-1185">Reference proteome</keyword>
<organism evidence="1 2">
    <name type="scientific">Streptomyces cinnamoneus</name>
    <name type="common">Streptoverticillium cinnamoneum</name>
    <dbReference type="NCBI Taxonomy" id="53446"/>
    <lineage>
        <taxon>Bacteria</taxon>
        <taxon>Bacillati</taxon>
        <taxon>Actinomycetota</taxon>
        <taxon>Actinomycetes</taxon>
        <taxon>Kitasatosporales</taxon>
        <taxon>Streptomycetaceae</taxon>
        <taxon>Streptomyces</taxon>
        <taxon>Streptomyces cinnamoneus group</taxon>
    </lineage>
</organism>
<reference evidence="1 2" key="1">
    <citation type="journal article" date="2017" name="Biochemistry">
        <title>Identification of the Biosynthetic Pathway for the Antibiotic Bicyclomycin.</title>
        <authorList>
            <person name="Patteson J."/>
            <person name="Cai W."/>
            <person name="Johnson R.A."/>
            <person name="Santa Maria K."/>
            <person name="Li B."/>
        </authorList>
    </citation>
    <scope>NUCLEOTIDE SEQUENCE [LARGE SCALE GENOMIC DNA]</scope>
    <source>
        <strain evidence="1 2">ATCC 21532</strain>
    </source>
</reference>
<gene>
    <name evidence="1" type="ORF">BLA24_08370</name>
</gene>
<evidence type="ECO:0000313" key="1">
    <source>
        <dbReference type="EMBL" id="PHQ52300.1"/>
    </source>
</evidence>
<name>A0A2G1XM61_STRCJ</name>
<evidence type="ECO:0000313" key="2">
    <source>
        <dbReference type="Proteomes" id="UP000222531"/>
    </source>
</evidence>
<dbReference type="EMBL" id="NHZO01000090">
    <property type="protein sequence ID" value="PHQ52300.1"/>
    <property type="molecule type" value="Genomic_DNA"/>
</dbReference>
<dbReference type="RefSeq" id="WP_099198519.1">
    <property type="nucleotide sequence ID" value="NZ_NHZO01000090.1"/>
</dbReference>
<dbReference type="AlphaFoldDB" id="A0A2G1XM61"/>
<dbReference type="Proteomes" id="UP000222531">
    <property type="component" value="Unassembled WGS sequence"/>
</dbReference>
<protein>
    <submittedName>
        <fullName evidence="1">Uncharacterized protein</fullName>
    </submittedName>
</protein>
<proteinExistence type="predicted"/>
<comment type="caution">
    <text evidence="1">The sequence shown here is derived from an EMBL/GenBank/DDBJ whole genome shotgun (WGS) entry which is preliminary data.</text>
</comment>
<sequence>MLLALALVLVPVALLAQVARLVAALSLEYQPSGFQFELASSSLPVLLAVLGDRSGGAAAAAPAVPANISPAVASAITGTRRKFLDSHVRFLSVLSRFAPE</sequence>
<accession>A0A2G1XM61</accession>